<gene>
    <name evidence="1" type="ORF">GCM10020369_21510</name>
</gene>
<name>A0ABP6SWT7_9ACTN</name>
<dbReference type="Proteomes" id="UP001501676">
    <property type="component" value="Unassembled WGS sequence"/>
</dbReference>
<accession>A0ABP6SWT7</accession>
<keyword evidence="2" id="KW-1185">Reference proteome</keyword>
<reference evidence="2" key="1">
    <citation type="journal article" date="2019" name="Int. J. Syst. Evol. Microbiol.">
        <title>The Global Catalogue of Microorganisms (GCM) 10K type strain sequencing project: providing services to taxonomists for standard genome sequencing and annotation.</title>
        <authorList>
            <consortium name="The Broad Institute Genomics Platform"/>
            <consortium name="The Broad Institute Genome Sequencing Center for Infectious Disease"/>
            <person name="Wu L."/>
            <person name="Ma J."/>
        </authorList>
    </citation>
    <scope>NUCLEOTIDE SEQUENCE [LARGE SCALE GENOMIC DNA]</scope>
    <source>
        <strain evidence="2">JCM 9458</strain>
    </source>
</reference>
<dbReference type="EMBL" id="BAAAYN010000012">
    <property type="protein sequence ID" value="GAA3385962.1"/>
    <property type="molecule type" value="Genomic_DNA"/>
</dbReference>
<comment type="caution">
    <text evidence="1">The sequence shown here is derived from an EMBL/GenBank/DDBJ whole genome shotgun (WGS) entry which is preliminary data.</text>
</comment>
<dbReference type="RefSeq" id="WP_345727874.1">
    <property type="nucleotide sequence ID" value="NZ_BAAAYN010000012.1"/>
</dbReference>
<proteinExistence type="predicted"/>
<organism evidence="1 2">
    <name type="scientific">Cryptosporangium minutisporangium</name>
    <dbReference type="NCBI Taxonomy" id="113569"/>
    <lineage>
        <taxon>Bacteria</taxon>
        <taxon>Bacillati</taxon>
        <taxon>Actinomycetota</taxon>
        <taxon>Actinomycetes</taxon>
        <taxon>Cryptosporangiales</taxon>
        <taxon>Cryptosporangiaceae</taxon>
        <taxon>Cryptosporangium</taxon>
    </lineage>
</organism>
<protein>
    <submittedName>
        <fullName evidence="1">HEXXH motif domain-containing protein</fullName>
    </submittedName>
</protein>
<dbReference type="NCBIfam" id="TIGR04267">
    <property type="entry name" value="mod_HExxH"/>
    <property type="match status" value="1"/>
</dbReference>
<dbReference type="InterPro" id="IPR026337">
    <property type="entry name" value="AKG_HExxH"/>
</dbReference>
<evidence type="ECO:0000313" key="2">
    <source>
        <dbReference type="Proteomes" id="UP001501676"/>
    </source>
</evidence>
<evidence type="ECO:0000313" key="1">
    <source>
        <dbReference type="EMBL" id="GAA3385962.1"/>
    </source>
</evidence>
<sequence>MSVPTHAASSTDDLVVTLAAGTDVTASINRLYSAQLRLRTARLRALVARARGVDPQITRETYPDESYATLLTVQKTHPRVVAALLLYPHVGAWLANGLRRLDAERPATWADLQPEYLPGLAASAVLRAGVDATVPLRARADRVFLPTLGTCVLPPAAEAAPAWILRVDASGRRITDGSTEIPLPADLSEETARWLPIRRLRAVHGTALDVALDDQDPARTCGPTRDLAPRLDPAEVADWQRAFDEAWGLLVADHPTYAEGLRAGLQSLVPLVPLGGGRSSSLTAGDAFGSVVTTPPTDGAGLALTLIHEFQHNKLSALLDSRALYRSDSDEWFYAPWRDDPRPFGAVLQGVYAHLGVADFWRVHRRSALGEDTTFAHMEFVRWRQQTEEAAAELTRSGVANDEGRRFLDLISGRLAEWAGEPVPDGADELAGDARFEHRIGWRLRNMRLEPEDAKRLAAAVRVEPVAPLGASVDVRARRDGRTGEWSARLRLMYARVTHPDLYERLRSGAQADDDAFQASEADLACLVGDYATAEGLYEAEILQDDVAEGRPVWEAWVGLVHCYPHTRPGPAADFLRARPEVVAAVHEALVADTVVLSPYETARRLALLLS</sequence>